<feature type="compositionally biased region" description="Polar residues" evidence="1">
    <location>
        <begin position="61"/>
        <end position="77"/>
    </location>
</feature>
<gene>
    <name evidence="2" type="ORF">SLEP1_g57570</name>
</gene>
<evidence type="ECO:0000313" key="3">
    <source>
        <dbReference type="Proteomes" id="UP001054252"/>
    </source>
</evidence>
<proteinExistence type="predicted"/>
<dbReference type="EMBL" id="BPVZ01000406">
    <property type="protein sequence ID" value="GKV50890.1"/>
    <property type="molecule type" value="Genomic_DNA"/>
</dbReference>
<dbReference type="Proteomes" id="UP001054252">
    <property type="component" value="Unassembled WGS sequence"/>
</dbReference>
<protein>
    <submittedName>
        <fullName evidence="2">Uncharacterized protein</fullName>
    </submittedName>
</protein>
<evidence type="ECO:0000313" key="2">
    <source>
        <dbReference type="EMBL" id="GKV50890.1"/>
    </source>
</evidence>
<name>A0AAV5MLZ0_9ROSI</name>
<feature type="region of interest" description="Disordered" evidence="1">
    <location>
        <begin position="24"/>
        <end position="79"/>
    </location>
</feature>
<dbReference type="AlphaFoldDB" id="A0AAV5MLZ0"/>
<reference evidence="2 3" key="1">
    <citation type="journal article" date="2021" name="Commun. Biol.">
        <title>The genome of Shorea leprosula (Dipterocarpaceae) highlights the ecological relevance of drought in aseasonal tropical rainforests.</title>
        <authorList>
            <person name="Ng K.K.S."/>
            <person name="Kobayashi M.J."/>
            <person name="Fawcett J.A."/>
            <person name="Hatakeyama M."/>
            <person name="Paape T."/>
            <person name="Ng C.H."/>
            <person name="Ang C.C."/>
            <person name="Tnah L.H."/>
            <person name="Lee C.T."/>
            <person name="Nishiyama T."/>
            <person name="Sese J."/>
            <person name="O'Brien M.J."/>
            <person name="Copetti D."/>
            <person name="Mohd Noor M.I."/>
            <person name="Ong R.C."/>
            <person name="Putra M."/>
            <person name="Sireger I.Z."/>
            <person name="Indrioko S."/>
            <person name="Kosugi Y."/>
            <person name="Izuno A."/>
            <person name="Isagi Y."/>
            <person name="Lee S.L."/>
            <person name="Shimizu K.K."/>
        </authorList>
    </citation>
    <scope>NUCLEOTIDE SEQUENCE [LARGE SCALE GENOMIC DNA]</scope>
    <source>
        <strain evidence="2">214</strain>
    </source>
</reference>
<organism evidence="2 3">
    <name type="scientific">Rubroshorea leprosula</name>
    <dbReference type="NCBI Taxonomy" id="152421"/>
    <lineage>
        <taxon>Eukaryota</taxon>
        <taxon>Viridiplantae</taxon>
        <taxon>Streptophyta</taxon>
        <taxon>Embryophyta</taxon>
        <taxon>Tracheophyta</taxon>
        <taxon>Spermatophyta</taxon>
        <taxon>Magnoliopsida</taxon>
        <taxon>eudicotyledons</taxon>
        <taxon>Gunneridae</taxon>
        <taxon>Pentapetalae</taxon>
        <taxon>rosids</taxon>
        <taxon>malvids</taxon>
        <taxon>Malvales</taxon>
        <taxon>Dipterocarpaceae</taxon>
        <taxon>Rubroshorea</taxon>
    </lineage>
</organism>
<sequence>MTPLPTVTKALSLVLQDERQRNIQSLASPSYLEQHSESRCRKKPRNPNYQATSIKRDFSDSGFQRNSTEQHTASSRPQLVAATVDHGEISSAASSPFTQDQIKQLLSLIQPRVSTFSNPLVNMAGPADEEGDWFGK</sequence>
<evidence type="ECO:0000256" key="1">
    <source>
        <dbReference type="SAM" id="MobiDB-lite"/>
    </source>
</evidence>
<accession>A0AAV5MLZ0</accession>
<comment type="caution">
    <text evidence="2">The sequence shown here is derived from an EMBL/GenBank/DDBJ whole genome shotgun (WGS) entry which is preliminary data.</text>
</comment>
<feature type="compositionally biased region" description="Polar residues" evidence="1">
    <location>
        <begin position="24"/>
        <end position="33"/>
    </location>
</feature>
<keyword evidence="3" id="KW-1185">Reference proteome</keyword>